<dbReference type="SUPFAM" id="SSF53098">
    <property type="entry name" value="Ribonuclease H-like"/>
    <property type="match status" value="1"/>
</dbReference>
<dbReference type="InterPro" id="IPR043502">
    <property type="entry name" value="DNA/RNA_pol_sf"/>
</dbReference>
<dbReference type="GO" id="GO:0004190">
    <property type="term" value="F:aspartic-type endopeptidase activity"/>
    <property type="evidence" value="ECO:0007669"/>
    <property type="project" value="UniProtKB-KW"/>
</dbReference>
<keyword evidence="8 12" id="KW-0695">RNA-directed DNA polymerase</keyword>
<keyword evidence="7" id="KW-0378">Hydrolase</keyword>
<dbReference type="Proteomes" id="UP000198211">
    <property type="component" value="Unassembled WGS sequence"/>
</dbReference>
<evidence type="ECO:0000256" key="5">
    <source>
        <dbReference type="ARBA" id="ARBA00022750"/>
    </source>
</evidence>
<evidence type="ECO:0000313" key="12">
    <source>
        <dbReference type="EMBL" id="OWY99987.1"/>
    </source>
</evidence>
<dbReference type="STRING" id="4795.A0A225V4Z6"/>
<dbReference type="InterPro" id="IPR002156">
    <property type="entry name" value="RNaseH_domain"/>
</dbReference>
<dbReference type="GO" id="GO:0003964">
    <property type="term" value="F:RNA-directed DNA polymerase activity"/>
    <property type="evidence" value="ECO:0007669"/>
    <property type="project" value="UniProtKB-KW"/>
</dbReference>
<organism evidence="12 13">
    <name type="scientific">Phytophthora megakarya</name>
    <dbReference type="NCBI Taxonomy" id="4795"/>
    <lineage>
        <taxon>Eukaryota</taxon>
        <taxon>Sar</taxon>
        <taxon>Stramenopiles</taxon>
        <taxon>Oomycota</taxon>
        <taxon>Peronosporomycetes</taxon>
        <taxon>Peronosporales</taxon>
        <taxon>Peronosporaceae</taxon>
        <taxon>Phytophthora</taxon>
    </lineage>
</organism>
<keyword evidence="1" id="KW-0645">Protease</keyword>
<gene>
    <name evidence="12" type="ORF">PHMEG_00028918</name>
</gene>
<keyword evidence="6" id="KW-0255">Endonuclease</keyword>
<evidence type="ECO:0000256" key="8">
    <source>
        <dbReference type="ARBA" id="ARBA00022918"/>
    </source>
</evidence>
<evidence type="ECO:0000313" key="13">
    <source>
        <dbReference type="Proteomes" id="UP000198211"/>
    </source>
</evidence>
<sequence length="745" mass="83687">GATATTPQDAKDDEEIYYHDSGDLSAEDLEGKLAVLPEIPIWTTAKVSIEDLKVGDSGSATPEEIERLRQIIWKKRHLLIGKGNALPPAAKGVVCDIDVGNAKPIALRTRKLPTRFREKVAGLIKDLLAAEIIRPSTFPWASPIVIVRKSNVPLIGDLLEDLDKALWYRSLDMASGFWVVPMTDRAREISAFITPFGLFEWRHMPFGLKNAPQIYQRLVDNALYGFLKISRSGDAGATTNVFQTGIAYDPDRKSVLGRRSYMDDIMIAAESVAKRFWGMDKVGYLEHRVSIGGLETIPKDLKSLTDLPFPGSLRFMQSFLGSLNYYSRFIEDYAIYASVLYELRKVEFAELEKRSDLWEILDRNDPIPRDHDPPELKLTAPVDESRTLKTNESNYNVTEKVVLGLLRILDLYYNLLVGREIRVLTRHSTLAWLFKSTGLQGRLGQWSALLAPWTLEITKCMKGEDEILGAIAASITPRAKIDDALTEIAPRKEPKRRIQAPIPTVDRDEELWVISFDRSARVKCGGVASGALVWSLPGWEAVKARSGYLESLTVNEAEYNGLILGLDMLEDLDRKRLVVCGDSNLVIRQVRGEIDCKAPGLTLLKRKALDRLRKWSDHELVYVKRDWNGSADSLVSAALQRQGTENPLVRVAAVTTRSGRARSQAGVMQEDLIREIRVDRIKQAQEEEVWITGMKKYLSGSIADLTQAEARSYGKIAADYEVDEQDLLFYCPPPRRDRGTIAIDC</sequence>
<evidence type="ECO:0000259" key="9">
    <source>
        <dbReference type="Pfam" id="PF00078"/>
    </source>
</evidence>
<evidence type="ECO:0000259" key="10">
    <source>
        <dbReference type="Pfam" id="PF13456"/>
    </source>
</evidence>
<keyword evidence="5" id="KW-0064">Aspartyl protease</keyword>
<keyword evidence="2" id="KW-0808">Transferase</keyword>
<evidence type="ECO:0000256" key="7">
    <source>
        <dbReference type="ARBA" id="ARBA00022801"/>
    </source>
</evidence>
<feature type="domain" description="Reverse transcriptase" evidence="9">
    <location>
        <begin position="159"/>
        <end position="271"/>
    </location>
</feature>
<evidence type="ECO:0000256" key="3">
    <source>
        <dbReference type="ARBA" id="ARBA00022695"/>
    </source>
</evidence>
<protein>
    <submittedName>
        <fullName evidence="12">Reverse transcriptase</fullName>
    </submittedName>
</protein>
<dbReference type="EMBL" id="NBNE01007992">
    <property type="protein sequence ID" value="OWY99987.1"/>
    <property type="molecule type" value="Genomic_DNA"/>
</dbReference>
<feature type="non-terminal residue" evidence="12">
    <location>
        <position position="1"/>
    </location>
</feature>
<dbReference type="Pfam" id="PF13456">
    <property type="entry name" value="RVT_3"/>
    <property type="match status" value="1"/>
</dbReference>
<dbReference type="PANTHER" id="PTHR33064">
    <property type="entry name" value="POL PROTEIN"/>
    <property type="match status" value="1"/>
</dbReference>
<dbReference type="AlphaFoldDB" id="A0A225V4Z6"/>
<evidence type="ECO:0000259" key="11">
    <source>
        <dbReference type="Pfam" id="PF17917"/>
    </source>
</evidence>
<evidence type="ECO:0000256" key="6">
    <source>
        <dbReference type="ARBA" id="ARBA00022759"/>
    </source>
</evidence>
<dbReference type="GO" id="GO:0006508">
    <property type="term" value="P:proteolysis"/>
    <property type="evidence" value="ECO:0007669"/>
    <property type="project" value="UniProtKB-KW"/>
</dbReference>
<accession>A0A225V4Z6</accession>
<dbReference type="PANTHER" id="PTHR33064:SF37">
    <property type="entry name" value="RIBONUCLEASE H"/>
    <property type="match status" value="1"/>
</dbReference>
<feature type="domain" description="RNase H type-1" evidence="10">
    <location>
        <begin position="549"/>
        <end position="637"/>
    </location>
</feature>
<proteinExistence type="predicted"/>
<dbReference type="Gene3D" id="3.10.10.10">
    <property type="entry name" value="HIV Type 1 Reverse Transcriptase, subunit A, domain 1"/>
    <property type="match status" value="2"/>
</dbReference>
<dbReference type="InterPro" id="IPR012337">
    <property type="entry name" value="RNaseH-like_sf"/>
</dbReference>
<keyword evidence="4" id="KW-0540">Nuclease</keyword>
<dbReference type="OrthoDB" id="1938096at2759"/>
<evidence type="ECO:0000256" key="2">
    <source>
        <dbReference type="ARBA" id="ARBA00022679"/>
    </source>
</evidence>
<feature type="domain" description="Reverse transcriptase RNase H-like" evidence="11">
    <location>
        <begin position="385"/>
        <end position="451"/>
    </location>
</feature>
<dbReference type="InterPro" id="IPR051320">
    <property type="entry name" value="Viral_Replic_Matur_Polypro"/>
</dbReference>
<keyword evidence="3" id="KW-0548">Nucleotidyltransferase</keyword>
<name>A0A225V4Z6_9STRA</name>
<dbReference type="InterPro" id="IPR041373">
    <property type="entry name" value="RT_RNaseH"/>
</dbReference>
<dbReference type="Gene3D" id="3.30.70.270">
    <property type="match status" value="2"/>
</dbReference>
<dbReference type="InterPro" id="IPR043128">
    <property type="entry name" value="Rev_trsase/Diguanyl_cyclase"/>
</dbReference>
<evidence type="ECO:0000256" key="4">
    <source>
        <dbReference type="ARBA" id="ARBA00022722"/>
    </source>
</evidence>
<evidence type="ECO:0000256" key="1">
    <source>
        <dbReference type="ARBA" id="ARBA00022670"/>
    </source>
</evidence>
<dbReference type="Pfam" id="PF00078">
    <property type="entry name" value="RVT_1"/>
    <property type="match status" value="1"/>
</dbReference>
<dbReference type="SUPFAM" id="SSF56672">
    <property type="entry name" value="DNA/RNA polymerases"/>
    <property type="match status" value="1"/>
</dbReference>
<dbReference type="Gene3D" id="3.30.420.10">
    <property type="entry name" value="Ribonuclease H-like superfamily/Ribonuclease H"/>
    <property type="match status" value="1"/>
</dbReference>
<reference evidence="13" key="1">
    <citation type="submission" date="2017-03" db="EMBL/GenBank/DDBJ databases">
        <title>Phytopthora megakarya and P. palmivora, two closely related causual agents of cacao black pod achieved similar genome size and gene model numbers by different mechanisms.</title>
        <authorList>
            <person name="Ali S."/>
            <person name="Shao J."/>
            <person name="Larry D.J."/>
            <person name="Kronmiller B."/>
            <person name="Shen D."/>
            <person name="Strem M.D."/>
            <person name="Melnick R.L."/>
            <person name="Guiltinan M.J."/>
            <person name="Tyler B.M."/>
            <person name="Meinhardt L.W."/>
            <person name="Bailey B.A."/>
        </authorList>
    </citation>
    <scope>NUCLEOTIDE SEQUENCE [LARGE SCALE GENOMIC DNA]</scope>
    <source>
        <strain evidence="13">zdho120</strain>
    </source>
</reference>
<dbReference type="Pfam" id="PF17917">
    <property type="entry name" value="RT_RNaseH"/>
    <property type="match status" value="1"/>
</dbReference>
<keyword evidence="13" id="KW-1185">Reference proteome</keyword>
<dbReference type="CDD" id="cd01647">
    <property type="entry name" value="RT_LTR"/>
    <property type="match status" value="1"/>
</dbReference>
<dbReference type="GO" id="GO:0003676">
    <property type="term" value="F:nucleic acid binding"/>
    <property type="evidence" value="ECO:0007669"/>
    <property type="project" value="InterPro"/>
</dbReference>
<dbReference type="InterPro" id="IPR036397">
    <property type="entry name" value="RNaseH_sf"/>
</dbReference>
<dbReference type="GO" id="GO:0004523">
    <property type="term" value="F:RNA-DNA hybrid ribonuclease activity"/>
    <property type="evidence" value="ECO:0007669"/>
    <property type="project" value="InterPro"/>
</dbReference>
<dbReference type="CDD" id="cd09279">
    <property type="entry name" value="RNase_HI_like"/>
    <property type="match status" value="1"/>
</dbReference>
<dbReference type="InterPro" id="IPR000477">
    <property type="entry name" value="RT_dom"/>
</dbReference>
<comment type="caution">
    <text evidence="12">The sequence shown here is derived from an EMBL/GenBank/DDBJ whole genome shotgun (WGS) entry which is preliminary data.</text>
</comment>